<dbReference type="PANTHER" id="PTHR32502:SF8">
    <property type="entry name" value="N-ACETYLGALACTOSAMINE PERMEASE IIC COMPONENT 1"/>
    <property type="match status" value="1"/>
</dbReference>
<keyword evidence="4 10" id="KW-0762">Sugar transport</keyword>
<evidence type="ECO:0000256" key="5">
    <source>
        <dbReference type="ARBA" id="ARBA00022683"/>
    </source>
</evidence>
<evidence type="ECO:0000256" key="4">
    <source>
        <dbReference type="ARBA" id="ARBA00022597"/>
    </source>
</evidence>
<dbReference type="InterPro" id="IPR050303">
    <property type="entry name" value="GatZ_KbaZ_carbometab"/>
</dbReference>
<keyword evidence="8 9" id="KW-0472">Membrane</keyword>
<feature type="transmembrane region" description="Helical" evidence="9">
    <location>
        <begin position="207"/>
        <end position="235"/>
    </location>
</feature>
<dbReference type="PROSITE" id="PS51106">
    <property type="entry name" value="PTS_EIIC_TYPE_4"/>
    <property type="match status" value="1"/>
</dbReference>
<feature type="transmembrane region" description="Helical" evidence="9">
    <location>
        <begin position="183"/>
        <end position="201"/>
    </location>
</feature>
<feature type="transmembrane region" description="Helical" evidence="9">
    <location>
        <begin position="80"/>
        <end position="104"/>
    </location>
</feature>
<keyword evidence="7 9" id="KW-1133">Transmembrane helix</keyword>
<evidence type="ECO:0000313" key="11">
    <source>
        <dbReference type="Proteomes" id="UP000284178"/>
    </source>
</evidence>
<gene>
    <name evidence="10" type="ORF">DWY25_12515</name>
</gene>
<keyword evidence="3" id="KW-1003">Cell membrane</keyword>
<keyword evidence="2" id="KW-0813">Transport</keyword>
<keyword evidence="5" id="KW-0598">Phosphotransferase system</keyword>
<dbReference type="GO" id="GO:0009401">
    <property type="term" value="P:phosphoenolpyruvate-dependent sugar phosphotransferase system"/>
    <property type="evidence" value="ECO:0007669"/>
    <property type="project" value="UniProtKB-KW"/>
</dbReference>
<dbReference type="InterPro" id="IPR004700">
    <property type="entry name" value="PTS_IIC_man"/>
</dbReference>
<dbReference type="Pfam" id="PF03609">
    <property type="entry name" value="EII-Sor"/>
    <property type="match status" value="1"/>
</dbReference>
<dbReference type="RefSeq" id="WP_117895506.1">
    <property type="nucleotide sequence ID" value="NZ_CABJCV010000016.1"/>
</dbReference>
<evidence type="ECO:0000256" key="8">
    <source>
        <dbReference type="ARBA" id="ARBA00023136"/>
    </source>
</evidence>
<proteinExistence type="predicted"/>
<evidence type="ECO:0000256" key="1">
    <source>
        <dbReference type="ARBA" id="ARBA00004651"/>
    </source>
</evidence>
<name>A0A412FVB6_9FIRM</name>
<feature type="transmembrane region" description="Helical" evidence="9">
    <location>
        <begin position="48"/>
        <end position="68"/>
    </location>
</feature>
<evidence type="ECO:0000256" key="7">
    <source>
        <dbReference type="ARBA" id="ARBA00022989"/>
    </source>
</evidence>
<evidence type="ECO:0000256" key="6">
    <source>
        <dbReference type="ARBA" id="ARBA00022692"/>
    </source>
</evidence>
<reference evidence="10 11" key="1">
    <citation type="submission" date="2018-08" db="EMBL/GenBank/DDBJ databases">
        <title>A genome reference for cultivated species of the human gut microbiota.</title>
        <authorList>
            <person name="Zou Y."/>
            <person name="Xue W."/>
            <person name="Luo G."/>
        </authorList>
    </citation>
    <scope>NUCLEOTIDE SEQUENCE [LARGE SCALE GENOMIC DNA]</scope>
    <source>
        <strain evidence="10 11">AF24-29</strain>
    </source>
</reference>
<sequence length="267" mass="28402">MMIVQGLLVGLVYYVCDLLSLAWCANPMVNRPIVLGPLVGLVLGDLQQGILIGASVELVFLGVASIGATMPANAALGGTIATAFVILTGADMEVALALAVPIGMLGVFTNELRKLITANFLPMFDRFIEQGNIKAYDRSILWVSALVQSFQAILVFLCVAFGTQSIDVMLAAIPTAIIDGIKVAGGMLPALGLGILTIMLLGKKGAFLYYLLGFVLVIFFNVSTTAVALIAFILAGIELYRELDFQALVKLKQPAADPAEKEEEFFL</sequence>
<comment type="caution">
    <text evidence="10">The sequence shown here is derived from an EMBL/GenBank/DDBJ whole genome shotgun (WGS) entry which is preliminary data.</text>
</comment>
<evidence type="ECO:0000313" key="10">
    <source>
        <dbReference type="EMBL" id="RGR72125.1"/>
    </source>
</evidence>
<comment type="subcellular location">
    <subcellularLocation>
        <location evidence="1">Cell membrane</location>
        <topology evidence="1">Multi-pass membrane protein</topology>
    </subcellularLocation>
</comment>
<keyword evidence="6 9" id="KW-0812">Transmembrane</keyword>
<feature type="transmembrane region" description="Helical" evidence="9">
    <location>
        <begin position="140"/>
        <end position="162"/>
    </location>
</feature>
<evidence type="ECO:0000256" key="3">
    <source>
        <dbReference type="ARBA" id="ARBA00022475"/>
    </source>
</evidence>
<organism evidence="10 11">
    <name type="scientific">Holdemania filiformis</name>
    <dbReference type="NCBI Taxonomy" id="61171"/>
    <lineage>
        <taxon>Bacteria</taxon>
        <taxon>Bacillati</taxon>
        <taxon>Bacillota</taxon>
        <taxon>Erysipelotrichia</taxon>
        <taxon>Erysipelotrichales</taxon>
        <taxon>Erysipelotrichaceae</taxon>
        <taxon>Holdemania</taxon>
    </lineage>
</organism>
<protein>
    <submittedName>
        <fullName evidence="10">PTS sugar transporter subunit IIC</fullName>
    </submittedName>
</protein>
<dbReference type="GO" id="GO:0005886">
    <property type="term" value="C:plasma membrane"/>
    <property type="evidence" value="ECO:0007669"/>
    <property type="project" value="UniProtKB-SubCell"/>
</dbReference>
<dbReference type="PANTHER" id="PTHR32502">
    <property type="entry name" value="N-ACETYLGALACTOSAMINE PERMEASE II COMPONENT-RELATED"/>
    <property type="match status" value="1"/>
</dbReference>
<keyword evidence="11" id="KW-1185">Reference proteome</keyword>
<dbReference type="GeneID" id="83016218"/>
<evidence type="ECO:0000256" key="2">
    <source>
        <dbReference type="ARBA" id="ARBA00022448"/>
    </source>
</evidence>
<dbReference type="AlphaFoldDB" id="A0A412FVB6"/>
<dbReference type="EMBL" id="QRUP01000016">
    <property type="protein sequence ID" value="RGR72125.1"/>
    <property type="molecule type" value="Genomic_DNA"/>
</dbReference>
<accession>A0A412FVB6</accession>
<dbReference type="Proteomes" id="UP000284178">
    <property type="component" value="Unassembled WGS sequence"/>
</dbReference>
<evidence type="ECO:0000256" key="9">
    <source>
        <dbReference type="SAM" id="Phobius"/>
    </source>
</evidence>